<dbReference type="PANTHER" id="PTHR11271:SF6">
    <property type="entry name" value="GUANINE DEAMINASE"/>
    <property type="match status" value="1"/>
</dbReference>
<dbReference type="Gene3D" id="3.20.20.140">
    <property type="entry name" value="Metal-dependent hydrolases"/>
    <property type="match status" value="1"/>
</dbReference>
<dbReference type="SUPFAM" id="SSF51556">
    <property type="entry name" value="Metallo-dependent hydrolases"/>
    <property type="match status" value="1"/>
</dbReference>
<dbReference type="SUPFAM" id="SSF51338">
    <property type="entry name" value="Composite domain of metallo-dependent hydrolases"/>
    <property type="match status" value="2"/>
</dbReference>
<feature type="domain" description="Amidohydrolase-related" evidence="9">
    <location>
        <begin position="75"/>
        <end position="435"/>
    </location>
</feature>
<dbReference type="InterPro" id="IPR006680">
    <property type="entry name" value="Amidohydro-rel"/>
</dbReference>
<evidence type="ECO:0000256" key="5">
    <source>
        <dbReference type="ARBA" id="ARBA00022801"/>
    </source>
</evidence>
<evidence type="ECO:0000256" key="3">
    <source>
        <dbReference type="ARBA" id="ARBA00012781"/>
    </source>
</evidence>
<comment type="pathway">
    <text evidence="1 8">Purine metabolism; guanine degradation; xanthine from guanine: step 1/1.</text>
</comment>
<keyword evidence="6 8" id="KW-0862">Zinc</keyword>
<evidence type="ECO:0000256" key="2">
    <source>
        <dbReference type="ARBA" id="ARBA00006745"/>
    </source>
</evidence>
<evidence type="ECO:0000256" key="4">
    <source>
        <dbReference type="ARBA" id="ARBA00022723"/>
    </source>
</evidence>
<accession>A0ABS5FET2</accession>
<proteinExistence type="inferred from homology"/>
<evidence type="ECO:0000313" key="10">
    <source>
        <dbReference type="EMBL" id="MBR0795295.1"/>
    </source>
</evidence>
<dbReference type="EC" id="3.5.4.3" evidence="3 7"/>
<dbReference type="GO" id="GO:0008892">
    <property type="term" value="F:guanine deaminase activity"/>
    <property type="evidence" value="ECO:0007669"/>
    <property type="project" value="UniProtKB-EC"/>
</dbReference>
<reference evidence="11" key="1">
    <citation type="journal article" date="2021" name="ISME J.">
        <title>Evolutionary origin and ecological implication of a unique nif island in free-living Bradyrhizobium lineages.</title>
        <authorList>
            <person name="Tao J."/>
        </authorList>
    </citation>
    <scope>NUCLEOTIDE SEQUENCE [LARGE SCALE GENOMIC DNA]</scope>
    <source>
        <strain evidence="11">SZCCT0434</strain>
    </source>
</reference>
<keyword evidence="11" id="KW-1185">Reference proteome</keyword>
<dbReference type="RefSeq" id="WP_212492222.1">
    <property type="nucleotide sequence ID" value="NZ_JAFCJH010000006.1"/>
</dbReference>
<evidence type="ECO:0000256" key="1">
    <source>
        <dbReference type="ARBA" id="ARBA00004984"/>
    </source>
</evidence>
<comment type="similarity">
    <text evidence="2 8">Belongs to the metallo-dependent hydrolases superfamily. ATZ/TRZ family.</text>
</comment>
<dbReference type="InterPro" id="IPR011059">
    <property type="entry name" value="Metal-dep_hydrolase_composite"/>
</dbReference>
<dbReference type="NCBIfam" id="TIGR02967">
    <property type="entry name" value="guan_deamin"/>
    <property type="match status" value="1"/>
</dbReference>
<dbReference type="PANTHER" id="PTHR11271">
    <property type="entry name" value="GUANINE DEAMINASE"/>
    <property type="match status" value="1"/>
</dbReference>
<comment type="function">
    <text evidence="8">Catalyzes the hydrolytic deamination of guanine, producing xanthine and ammonia.</text>
</comment>
<dbReference type="EMBL" id="JAFCJH010000006">
    <property type="protein sequence ID" value="MBR0795295.1"/>
    <property type="molecule type" value="Genomic_DNA"/>
</dbReference>
<dbReference type="InterPro" id="IPR014311">
    <property type="entry name" value="Guanine_deaminase"/>
</dbReference>
<dbReference type="InterPro" id="IPR032466">
    <property type="entry name" value="Metal_Hydrolase"/>
</dbReference>
<dbReference type="Proteomes" id="UP001315278">
    <property type="component" value="Unassembled WGS sequence"/>
</dbReference>
<name>A0ABS5FET2_9BRAD</name>
<keyword evidence="5 8" id="KW-0378">Hydrolase</keyword>
<protein>
    <recommendedName>
        <fullName evidence="3 7">Guanine deaminase</fullName>
        <shortName evidence="8">Guanase</shortName>
        <ecNumber evidence="3 7">3.5.4.3</ecNumber>
    </recommendedName>
    <alternativeName>
        <fullName evidence="8">Guanine aminohydrolase</fullName>
    </alternativeName>
</protein>
<dbReference type="CDD" id="cd01303">
    <property type="entry name" value="GDEase"/>
    <property type="match status" value="1"/>
</dbReference>
<evidence type="ECO:0000256" key="7">
    <source>
        <dbReference type="NCBIfam" id="TIGR02967"/>
    </source>
</evidence>
<comment type="cofactor">
    <cofactor evidence="8">
        <name>Zn(2+)</name>
        <dbReference type="ChEBI" id="CHEBI:29105"/>
    </cofactor>
    <text evidence="8">Binds 1 zinc ion per subunit.</text>
</comment>
<evidence type="ECO:0000259" key="9">
    <source>
        <dbReference type="Pfam" id="PF01979"/>
    </source>
</evidence>
<keyword evidence="4 8" id="KW-0479">Metal-binding</keyword>
<dbReference type="Pfam" id="PF01979">
    <property type="entry name" value="Amidohydro_1"/>
    <property type="match status" value="1"/>
</dbReference>
<comment type="caution">
    <text evidence="10">The sequence shown here is derived from an EMBL/GenBank/DDBJ whole genome shotgun (WGS) entry which is preliminary data.</text>
</comment>
<dbReference type="InterPro" id="IPR051607">
    <property type="entry name" value="Metallo-dep_hydrolases"/>
</dbReference>
<gene>
    <name evidence="10" type="primary">guaD</name>
    <name evidence="10" type="ORF">JQ615_07840</name>
</gene>
<evidence type="ECO:0000256" key="8">
    <source>
        <dbReference type="RuleBase" id="RU366009"/>
    </source>
</evidence>
<evidence type="ECO:0000313" key="11">
    <source>
        <dbReference type="Proteomes" id="UP001315278"/>
    </source>
</evidence>
<sequence length="440" mass="48665">MSPALPVKIERALRGRLLSFHADPRIVGPDAGHRYIEDGVVLMSGGRIVAVGEATALLQRIPTGTAVDDHRGRLILPGFVDTHIHYPQTRVIGSYGEQLLEWLQKYTFVEEQRLRDRSHAEHVARFFFDELLRHGTTTAAVYCSVHPESVEAFFAESERRGTRMVAGKVMMDRNAPEALTDTAESGYRESRALLRRWHGRGRQLYAITPRFAITSTPEQLEASGALVREFPDAYVQTHLGENLAEIALVKEMFPAAKTYADVYQRYGLLGPKSIFGHCIYLEDSEVEALAASGSVAAFCPTSNLFLGSGLFDMRRLQHGDVRVGVATDVGGGTTYSMLQTANEAYKVLQMQGQRWPALQAFYMMTRGNASVLGLGDRIGSLENGREADIIVLDARATPAMAHRMECIDGNLAEELFLLMTLGDDRCVVETYVAGRPAKPM</sequence>
<organism evidence="10 11">
    <name type="scientific">Bradyrhizobium jicamae</name>
    <dbReference type="NCBI Taxonomy" id="280332"/>
    <lineage>
        <taxon>Bacteria</taxon>
        <taxon>Pseudomonadati</taxon>
        <taxon>Pseudomonadota</taxon>
        <taxon>Alphaproteobacteria</taxon>
        <taxon>Hyphomicrobiales</taxon>
        <taxon>Nitrobacteraceae</taxon>
        <taxon>Bradyrhizobium</taxon>
    </lineage>
</organism>
<comment type="catalytic activity">
    <reaction evidence="8">
        <text>guanine + H2O + H(+) = xanthine + NH4(+)</text>
        <dbReference type="Rhea" id="RHEA:14665"/>
        <dbReference type="ChEBI" id="CHEBI:15377"/>
        <dbReference type="ChEBI" id="CHEBI:15378"/>
        <dbReference type="ChEBI" id="CHEBI:16235"/>
        <dbReference type="ChEBI" id="CHEBI:17712"/>
        <dbReference type="ChEBI" id="CHEBI:28938"/>
        <dbReference type="EC" id="3.5.4.3"/>
    </reaction>
</comment>
<dbReference type="Gene3D" id="2.30.40.10">
    <property type="entry name" value="Urease, subunit C, domain 1"/>
    <property type="match status" value="1"/>
</dbReference>
<evidence type="ECO:0000256" key="6">
    <source>
        <dbReference type="ARBA" id="ARBA00022833"/>
    </source>
</evidence>
<dbReference type="NCBIfam" id="NF006679">
    <property type="entry name" value="PRK09228.1"/>
    <property type="match status" value="1"/>
</dbReference>